<dbReference type="AlphaFoldDB" id="A4D251"/>
<gene>
    <name evidence="2" type="primary">LOC401437</name>
    <name evidence="3" type="ORF">hCG_2000720</name>
    <name evidence="2" type="ORF">tcag7.1265</name>
</gene>
<reference evidence="2" key="2">
    <citation type="journal article" date="2003" name="Science">
        <title>Human chromosome 7: DNA sequence and biology.</title>
        <authorList>
            <person name="Scherer S.W."/>
            <person name="Cheung J."/>
            <person name="MacDonald J.R."/>
            <person name="Osborne L.R."/>
            <person name="Nakabayashi K."/>
            <person name="Herbrick J.A."/>
            <person name="Carson A.R."/>
            <person name="Parker-Katiraee L."/>
            <person name="Skaug J."/>
            <person name="Khaja R."/>
            <person name="Zhang J."/>
            <person name="Hudek A.K."/>
            <person name="Li M."/>
            <person name="Haddad M."/>
            <person name="Duggan G.E."/>
            <person name="Fernandez B.A."/>
            <person name="Kanematsu E."/>
            <person name="Gentles S."/>
            <person name="Christopoulos C.C."/>
            <person name="Choufani S."/>
            <person name="Kwasnicka D."/>
            <person name="Zheng X.H."/>
            <person name="Lai Z."/>
            <person name="Nusskern D."/>
            <person name="Zhang Q."/>
            <person name="Gu Z."/>
            <person name="Lu F."/>
            <person name="Zeesman S."/>
            <person name="Nowaczyk M.J."/>
            <person name="Teshima I."/>
            <person name="Chitayat D."/>
            <person name="Shuman C."/>
            <person name="Weksberg R."/>
            <person name="Zackai E.H."/>
            <person name="Grebe T.A."/>
            <person name="Cox S.R."/>
            <person name="Kirkpatrick S.J."/>
            <person name="Rahman N."/>
            <person name="Friedman J.M."/>
            <person name="Heng H.H."/>
            <person name="Pelicci P.G."/>
            <person name="Lo-Coco F."/>
            <person name="Belloni E."/>
            <person name="Shaffer L.G."/>
            <person name="Pober B."/>
            <person name="Morton C.C."/>
            <person name="Gusella J.F."/>
            <person name="Bruns G.A."/>
            <person name="Korf B.R."/>
            <person name="Quade B.J."/>
            <person name="Ligon A.H."/>
            <person name="Ferguson H."/>
            <person name="Higgins A.W."/>
            <person name="Leach N.T."/>
            <person name="Herrick S.R."/>
            <person name="Lemyre E."/>
            <person name="Farra C.G."/>
            <person name="Kim H.G."/>
            <person name="Summers A.M."/>
            <person name="Gripp K.W."/>
            <person name="Roberts W."/>
            <person name="Szatmari P."/>
            <person name="Winsor E.J."/>
            <person name="Grzeschik K.H."/>
            <person name="Teebi A."/>
            <person name="Minassian B.A."/>
            <person name="Kere J."/>
            <person name="Armengol L."/>
            <person name="Pujana M.A."/>
            <person name="Estivill X."/>
            <person name="Wilson M.D."/>
            <person name="Koop B.F."/>
            <person name="Tosi S."/>
            <person name="Moore G.E."/>
            <person name="Boright A.P."/>
            <person name="Zlotorynski E."/>
            <person name="Kerem B."/>
            <person name="Kroisel P.M."/>
            <person name="Petek E."/>
            <person name="Oscier D.G."/>
            <person name="Mould S.J."/>
            <person name="Dohner H."/>
            <person name="Dohner K."/>
            <person name="Rommens J.M."/>
            <person name="Vincent J.B."/>
            <person name="Venter J.C."/>
            <person name="Li P.W."/>
            <person name="Mural R.J."/>
            <person name="Adams M.D."/>
            <person name="Tsui L.C."/>
        </authorList>
    </citation>
    <scope>NUCLEOTIDE SEQUENCE [LARGE SCALE GENOMIC DNA]</scope>
</reference>
<dbReference type="EMBL" id="CH471149">
    <property type="protein sequence ID" value="EAX04533.1"/>
    <property type="molecule type" value="Genomic_DNA"/>
</dbReference>
<protein>
    <submittedName>
        <fullName evidence="3">HCG2000720</fullName>
    </submittedName>
    <submittedName>
        <fullName evidence="2">Hypothetical gene supported by AK054822</fullName>
    </submittedName>
</protein>
<reference evidence="3" key="1">
    <citation type="journal article" date="2001" name="Science">
        <title>The sequence of the human genome.</title>
        <authorList>
            <person name="Venter J.C."/>
            <person name="Adams M.D."/>
            <person name="Myers E.W."/>
            <person name="Li P.W."/>
            <person name="Mural R.J."/>
            <person name="Sutton G.G."/>
            <person name="Smith H.O."/>
            <person name="Yandell M."/>
            <person name="Evans C.A."/>
            <person name="Holt R.A."/>
            <person name="Gocayne J.D."/>
            <person name="Amanatides P."/>
            <person name="Ballew R.M."/>
            <person name="Huson D.H."/>
            <person name="Wortman J.R."/>
            <person name="Zhang Q."/>
            <person name="Kodira C.D."/>
            <person name="Zheng X.H."/>
            <person name="Chen L."/>
            <person name="Skupski M."/>
            <person name="Subramanian G."/>
            <person name="Thomas P.D."/>
            <person name="Zhang J."/>
            <person name="Gabor Miklos G.L."/>
            <person name="Nelson C."/>
            <person name="Broder S."/>
            <person name="Clark A.G."/>
            <person name="Nadeau J."/>
            <person name="McKusick V.A."/>
            <person name="Zinder N."/>
            <person name="Levine A.J."/>
            <person name="Roberts R.J."/>
            <person name="Simon M."/>
            <person name="Slayman C."/>
            <person name="Hunkapiller M."/>
            <person name="Bolanos R."/>
            <person name="Delcher A."/>
            <person name="Dew I."/>
            <person name="Fasulo D."/>
            <person name="Flanigan M."/>
            <person name="Florea L."/>
            <person name="Halpern A."/>
            <person name="Hannenhalli S."/>
            <person name="Kravitz S."/>
            <person name="Levy S."/>
            <person name="Mobarry C."/>
            <person name="Reinert K."/>
            <person name="Remington K."/>
            <person name="Abu-Threideh J."/>
            <person name="Beasley E."/>
            <person name="Biddick K."/>
            <person name="Bonazzi V."/>
            <person name="Brandon R."/>
            <person name="Cargill M."/>
            <person name="Chandramouliswaran I."/>
            <person name="Charlab R."/>
            <person name="Chaturvedi K."/>
            <person name="Deng Z."/>
            <person name="Di Francesco V."/>
            <person name="Dunn P."/>
            <person name="Eilbeck K."/>
            <person name="Evangelista C."/>
            <person name="Gabrielian A.E."/>
            <person name="Gan W."/>
            <person name="Ge W."/>
            <person name="Gong F."/>
            <person name="Gu Z."/>
            <person name="Guan P."/>
            <person name="Heiman T.J."/>
            <person name="Higgins M.E."/>
            <person name="Ji R.R."/>
            <person name="Ke Z."/>
            <person name="Ketchum K.A."/>
            <person name="Lai Z."/>
            <person name="Lei Y."/>
            <person name="Li Z."/>
            <person name="Li J."/>
            <person name="Liang Y."/>
            <person name="Lin X."/>
            <person name="Lu F."/>
            <person name="Merkulov G.V."/>
            <person name="Milshina N."/>
            <person name="Moore H.M."/>
            <person name="Naik A.K."/>
            <person name="Narayan V.A."/>
            <person name="Neelam B."/>
            <person name="Nusskern D."/>
            <person name="Rusch D.B."/>
            <person name="Salzberg S."/>
            <person name="Shao W."/>
            <person name="Shue B."/>
            <person name="Sun J."/>
            <person name="Wang Z."/>
            <person name="Wang A."/>
            <person name="Wang X."/>
            <person name="Wang J."/>
            <person name="Wei M."/>
            <person name="Wides R."/>
            <person name="Xiao C."/>
            <person name="Yan C."/>
            <person name="Yao A."/>
            <person name="Ye J."/>
            <person name="Zhan M."/>
            <person name="Zhang W."/>
            <person name="Zhang H."/>
            <person name="Zhao Q."/>
            <person name="Zheng L."/>
            <person name="Zhong F."/>
            <person name="Zhong W."/>
            <person name="Zhu S."/>
            <person name="Zhao S."/>
            <person name="Gilbert D."/>
            <person name="Baumhueter S."/>
            <person name="Spier G."/>
            <person name="Carter C."/>
            <person name="Cravchik A."/>
            <person name="Woodage T."/>
            <person name="Ali F."/>
            <person name="An H."/>
            <person name="Awe A."/>
            <person name="Baldwin D."/>
            <person name="Baden H."/>
            <person name="Barnstead M."/>
            <person name="Barrow I."/>
            <person name="Beeson K."/>
            <person name="Busam D."/>
            <person name="Carver A."/>
            <person name="Center A."/>
            <person name="Cheng M.L."/>
            <person name="Curry L."/>
            <person name="Danaher S."/>
            <person name="Davenport L."/>
            <person name="Desilets R."/>
            <person name="Dietz S."/>
            <person name="Dodson K."/>
            <person name="Doup L."/>
            <person name="Ferriera S."/>
            <person name="Garg N."/>
            <person name="Gluecksmann A."/>
            <person name="Hart B."/>
            <person name="Haynes J."/>
            <person name="Haynes C."/>
            <person name="Heiner C."/>
            <person name="Hladun S."/>
            <person name="Hostin D."/>
            <person name="Houck J."/>
            <person name="Howland T."/>
            <person name="Ibegwam C."/>
            <person name="Johnson J."/>
            <person name="Kalush F."/>
            <person name="Kline L."/>
            <person name="Koduru S."/>
            <person name="Love A."/>
            <person name="Mann F."/>
            <person name="May D."/>
            <person name="McCawley S."/>
            <person name="McIntosh T."/>
            <person name="McMullen I."/>
            <person name="Moy M."/>
            <person name="Moy L."/>
            <person name="Murphy B."/>
            <person name="Nelson K."/>
            <person name="Pfannkoch C."/>
            <person name="Pratts E."/>
            <person name="Puri V."/>
            <person name="Qureshi H."/>
            <person name="Reardon M."/>
            <person name="Rodriguez R."/>
            <person name="Rogers Y.H."/>
            <person name="Romblad D."/>
            <person name="Ruhfel B."/>
            <person name="Scott R."/>
            <person name="Sitter C."/>
            <person name="Smallwood M."/>
            <person name="Stewart E."/>
            <person name="Strong R."/>
            <person name="Suh E."/>
            <person name="Thomas R."/>
            <person name="Tint N.N."/>
            <person name="Tse S."/>
            <person name="Vech C."/>
            <person name="Wang G."/>
            <person name="Wetter J."/>
            <person name="Williams S."/>
            <person name="Williams M."/>
            <person name="Windsor S."/>
            <person name="Winn-Deen E."/>
            <person name="Wolfe K."/>
            <person name="Zaveri J."/>
            <person name="Zaveri K."/>
            <person name="Abril J.F."/>
            <person name="Guigo R."/>
            <person name="Campbell M.J."/>
            <person name="Sjolander K.V."/>
            <person name="Karlak B."/>
            <person name="Kejariwal A."/>
            <person name="Mi H."/>
            <person name="Lazareva B."/>
            <person name="Hatton T."/>
            <person name="Narechania A."/>
            <person name="Diemer K."/>
            <person name="Muruganujan A."/>
            <person name="Guo N."/>
            <person name="Sato S."/>
            <person name="Bafna V."/>
            <person name="Istrail S."/>
            <person name="Lippert R."/>
            <person name="Schwartz R."/>
            <person name="Walenz B."/>
            <person name="Yooseph S."/>
            <person name="Allen D."/>
            <person name="Basu A."/>
            <person name="Baxendale J."/>
            <person name="Blick L."/>
            <person name="Caminha M."/>
            <person name="Carnes-Stine J."/>
            <person name="Caulk P."/>
            <person name="Chiang Y.H."/>
            <person name="Coyne M."/>
            <person name="Dahlke C."/>
            <person name="Mays A."/>
            <person name="Dombroski M."/>
            <person name="Donnelly M."/>
            <person name="Ely D."/>
            <person name="Esparham S."/>
            <person name="Fosler C."/>
            <person name="Gire H."/>
            <person name="Glanowski S."/>
            <person name="Glasser K."/>
            <person name="Glodek A."/>
            <person name="Gorokhov M."/>
            <person name="Graham K."/>
            <person name="Gropman B."/>
            <person name="Harris M."/>
            <person name="Heil J."/>
            <person name="Henderson S."/>
            <person name="Hoover J."/>
            <person name="Jennings D."/>
            <person name="Jordan C."/>
            <person name="Jordan J."/>
            <person name="Kasha J."/>
            <person name="Kagan L."/>
            <person name="Kraft C."/>
            <person name="Levitsky A."/>
            <person name="Lewis M."/>
            <person name="Liu X."/>
            <person name="Lopez J."/>
            <person name="Ma D."/>
            <person name="Majoros W."/>
            <person name="McDaniel J."/>
            <person name="Murphy S."/>
            <person name="Newman M."/>
            <person name="Nguyen T."/>
            <person name="Nguyen N."/>
            <person name="Nodell M."/>
            <person name="Pan S."/>
            <person name="Peck J."/>
            <person name="Peterson M."/>
            <person name="Rowe W."/>
            <person name="Sanders R."/>
            <person name="Scott J."/>
            <person name="Simpson M."/>
            <person name="Smith T."/>
            <person name="Sprague A."/>
            <person name="Stockwell T."/>
            <person name="Turner R."/>
            <person name="Venter E."/>
            <person name="Wang M."/>
            <person name="Wen M."/>
            <person name="Wu D."/>
            <person name="Wu M."/>
            <person name="Xia A."/>
            <person name="Zandieh A."/>
            <person name="Zhu X."/>
        </authorList>
    </citation>
    <scope>NUCLEOTIDE SEQUENCE</scope>
</reference>
<accession>A4D251</accession>
<feature type="region of interest" description="Disordered" evidence="1">
    <location>
        <begin position="79"/>
        <end position="106"/>
    </location>
</feature>
<reference evidence="3" key="4">
    <citation type="submission" date="2005-07" db="EMBL/GenBank/DDBJ databases">
        <authorList>
            <person name="Mural R.J."/>
            <person name="Istrail S."/>
            <person name="Sutton G."/>
            <person name="Florea L."/>
            <person name="Halpern A.L."/>
            <person name="Mobarry C.M."/>
            <person name="Lippert R."/>
            <person name="Walenz B."/>
            <person name="Shatkay H."/>
            <person name="Dew I."/>
            <person name="Miller J.R."/>
            <person name="Flanigan M.J."/>
            <person name="Edwards N.J."/>
            <person name="Bolanos R."/>
            <person name="Fasulo D."/>
            <person name="Halldorsson B.V."/>
            <person name="Hannenhalli S."/>
            <person name="Turner R."/>
            <person name="Yooseph S."/>
            <person name="Lu F."/>
            <person name="Nusskern D.R."/>
            <person name="Shue B.C."/>
            <person name="Zheng X.H."/>
            <person name="Zhong F."/>
            <person name="Delcher A.L."/>
            <person name="Huson D.H."/>
            <person name="Kravitz S.A."/>
            <person name="Mouchard L."/>
            <person name="Reinert K."/>
            <person name="Remington K.A."/>
            <person name="Clark A.G."/>
            <person name="Waterman M.S."/>
            <person name="Eichler E.E."/>
            <person name="Adams M.D."/>
            <person name="Hunkapiller M.W."/>
            <person name="Myers E.W."/>
            <person name="Venter J.C."/>
        </authorList>
    </citation>
    <scope>NUCLEOTIDE SEQUENCE</scope>
</reference>
<sequence length="106" mass="11440">MSVSVRVRASVHERDCECACVEARRGAWLKACCLHGCQRKTEVGACCGLREDLMGALARAGHRAENNIAKNIWMDGGGRQIVRSNSDSPEEDGAEPEEAQGGGRQI</sequence>
<evidence type="ECO:0000313" key="3">
    <source>
        <dbReference type="EMBL" id="EAX04533.1"/>
    </source>
</evidence>
<name>A4D251_HUMAN</name>
<proteinExistence type="predicted"/>
<evidence type="ECO:0000256" key="1">
    <source>
        <dbReference type="SAM" id="MobiDB-lite"/>
    </source>
</evidence>
<organism evidence="2">
    <name type="scientific">Homo sapiens</name>
    <name type="common">Human</name>
    <dbReference type="NCBI Taxonomy" id="9606"/>
    <lineage>
        <taxon>Eukaryota</taxon>
        <taxon>Metazoa</taxon>
        <taxon>Chordata</taxon>
        <taxon>Craniata</taxon>
        <taxon>Vertebrata</taxon>
        <taxon>Euteleostomi</taxon>
        <taxon>Mammalia</taxon>
        <taxon>Eutheria</taxon>
        <taxon>Euarchontoglires</taxon>
        <taxon>Primates</taxon>
        <taxon>Haplorrhini</taxon>
        <taxon>Catarrhini</taxon>
        <taxon>Hominidae</taxon>
        <taxon>Homo</taxon>
    </lineage>
</organism>
<feature type="compositionally biased region" description="Acidic residues" evidence="1">
    <location>
        <begin position="88"/>
        <end position="98"/>
    </location>
</feature>
<evidence type="ECO:0000313" key="2">
    <source>
        <dbReference type="EMBL" id="EAL23908.1"/>
    </source>
</evidence>
<reference evidence="2" key="3">
    <citation type="submission" date="2004-06" db="EMBL/GenBank/DDBJ databases">
        <authorList>
            <person name="Scherer S.W."/>
            <person name="Cheung J."/>
            <person name="MacDonald J.R."/>
            <person name="Osborne L.R."/>
            <person name="Nakabayashi K."/>
            <person name="Herbrick J.-A."/>
            <person name="Carson A.R."/>
            <person name="Parker-Katiraee L."/>
            <person name="Skaug J."/>
            <person name="Khaja R."/>
            <person name="Zhang J."/>
            <person name="Hudek A.K."/>
            <person name="Li M."/>
            <person name="Haddad M."/>
            <person name="Duggan G.E."/>
            <person name="Fernandez B.A."/>
            <person name="Kanematsu E."/>
            <person name="Gentles S."/>
            <person name="Christopoulos C.C."/>
            <person name="Choufani S."/>
            <person name="Kwasnicka D."/>
            <person name="Zheng X.H."/>
            <person name="Nusskern D."/>
            <person name="Zhang Q."/>
            <person name="Gu Z."/>
            <person name="Lu F."/>
            <person name="Zeesman S."/>
            <person name="Teshima I."/>
            <person name="Chitayat D."/>
            <person name="Shuman C."/>
            <person name="Weksberg R."/>
            <person name="Zackai E.H."/>
            <person name="Grebe T.A."/>
            <person name="Cox S.R."/>
            <person name="Kirkpatrick S.J."/>
            <person name="Rahman N."/>
            <person name="Friedman J.M."/>
            <person name="Heng H.H.Q."/>
            <person name="Pelicci P."/>
            <person name="Lococo F."/>
            <person name="Belloni E."/>
            <person name="Shaffer L.G."/>
            <person name="Morton C.C."/>
            <person name="Pober B."/>
            <person name="Gusella J."/>
            <person name="Bruns G."/>
            <person name="Korf B.R."/>
            <person name="Quade B.J."/>
            <person name="Ligon A.H."/>
            <person name="Ferguson H."/>
            <person name="Higgins A.W."/>
            <person name="Leach N.T."/>
            <person name="Herrick S.R."/>
            <person name="Lemyre E."/>
            <person name="Farra C.G."/>
            <person name="Kim H.-G."/>
            <person name="Summers A.M."/>
            <person name="Gripp K.W."/>
            <person name="Roberts W."/>
            <person name="Szatmari P."/>
            <person name="Winsor E.J.T."/>
            <person name="Grzeschik K.-H."/>
            <person name="Teebi A."/>
            <person name="Minassian B.A."/>
            <person name="Kere J."/>
            <person name="Armengol L."/>
            <person name="Pujana M.Angel."/>
            <person name="Estivill X."/>
            <person name="Wilson M.D."/>
            <person name="Koop B.F."/>
            <person name="Tosi S."/>
            <person name="Moore G.E."/>
            <person name="Boright A.P."/>
            <person name="Zlotorynski E."/>
            <person name="Kerem B."/>
            <person name="Kroisel P.M."/>
            <person name="Petek E."/>
            <person name="Oscier D.G."/>
            <person name="Mould S.J."/>
            <person name="Doehner H."/>
            <person name="Doehner K."/>
            <person name="Rommens J.M."/>
            <person name="Vincent J.B."/>
            <person name="Venter J.C."/>
            <person name="Li P.W."/>
            <person name="Mural R.J."/>
            <person name="Adams M.D."/>
            <person name="Tsui L.-C."/>
        </authorList>
    </citation>
    <scope>NUCLEOTIDE SEQUENCE</scope>
</reference>
<dbReference type="EMBL" id="CH236954">
    <property type="protein sequence ID" value="EAL23908.1"/>
    <property type="molecule type" value="Genomic_DNA"/>
</dbReference>